<protein>
    <submittedName>
        <fullName evidence="2">NADH dehydrogenase subunit 2</fullName>
    </submittedName>
</protein>
<keyword evidence="1" id="KW-1133">Transmembrane helix</keyword>
<accession>A1EHF3</accession>
<evidence type="ECO:0000313" key="2">
    <source>
        <dbReference type="EMBL" id="ABL11582.1"/>
    </source>
</evidence>
<feature type="transmembrane region" description="Helical" evidence="1">
    <location>
        <begin position="260"/>
        <end position="277"/>
    </location>
</feature>
<keyword evidence="2" id="KW-0496">Mitochondrion</keyword>
<dbReference type="RefSeq" id="YP_913155.1">
    <property type="nucleotide sequence ID" value="NC_008640.1"/>
</dbReference>
<feature type="transmembrane region" description="Helical" evidence="1">
    <location>
        <begin position="155"/>
        <end position="183"/>
    </location>
</feature>
<sequence>MMYMIMLLISMNLFSWWWFWMMLEILNWFLITWMKKKVIKLLFLLWQSLSSLLLLFYLLINLNFFFYFFFFFMKMSLPPFQQMFWKLHIYLNWKIFIIFMTLHKFLPMMFMTMFFMKNFMNIIIFFPLIIFYMFWNKMNLISNLFMFLMSDSFWMIIAFFLSLKMAIVYMLVTTMMFIIFWSYKNQNKENISNKMNLKFILLLMFSLPPFFTFLIKFNLVFSMMFHFMGFFLMMYLISIFFYWEIFYLTVINLLMFNLKLNMFMYLFILIHLMFLFLL</sequence>
<name>A1EHF3_ROMCU</name>
<proteinExistence type="predicted"/>
<dbReference type="AlphaFoldDB" id="A1EHF3"/>
<feature type="transmembrane region" description="Helical" evidence="1">
    <location>
        <begin position="195"/>
        <end position="215"/>
    </location>
</feature>
<feature type="transmembrane region" description="Helical" evidence="1">
    <location>
        <begin position="118"/>
        <end position="135"/>
    </location>
</feature>
<feature type="transmembrane region" description="Helical" evidence="1">
    <location>
        <begin position="43"/>
        <end position="69"/>
    </location>
</feature>
<feature type="transmembrane region" description="Helical" evidence="1">
    <location>
        <begin position="89"/>
        <end position="106"/>
    </location>
</feature>
<feature type="transmembrane region" description="Helical" evidence="1">
    <location>
        <begin position="6"/>
        <end position="31"/>
    </location>
</feature>
<dbReference type="GeneID" id="4575330"/>
<evidence type="ECO:0000256" key="1">
    <source>
        <dbReference type="SAM" id="Phobius"/>
    </source>
</evidence>
<gene>
    <name evidence="2" type="primary">ND2</name>
</gene>
<organism evidence="2">
    <name type="scientific">Romanomermis culicivorax</name>
    <name type="common">Nematode worm</name>
    <dbReference type="NCBI Taxonomy" id="13658"/>
    <lineage>
        <taxon>Eukaryota</taxon>
        <taxon>Metazoa</taxon>
        <taxon>Ecdysozoa</taxon>
        <taxon>Nematoda</taxon>
        <taxon>Enoplea</taxon>
        <taxon>Dorylaimia</taxon>
        <taxon>Mermithida</taxon>
        <taxon>Mermithoidea</taxon>
        <taxon>Mermithidae</taxon>
        <taxon>Romanomermis</taxon>
    </lineage>
</organism>
<geneLocation type="mitochondrion" evidence="2"/>
<reference evidence="2" key="3">
    <citation type="submission" date="2006-12" db="EMBL/GenBank/DDBJ databases">
        <authorList>
            <person name="Wu Z.K."/>
            <person name="Hyman B.C."/>
        </authorList>
    </citation>
    <scope>NUCLEOTIDE SEQUENCE</scope>
</reference>
<reference evidence="2" key="2">
    <citation type="journal article" date="1993" name="J. Nematol.">
        <title>Mitochondrial DNA Sequence Divergence among Meloidogyne incognita, Romanomermis culicivorax, Ascaris suum, and Caenorhabditis elegans.</title>
        <authorList>
            <person name="Powers T.O."/>
            <person name="Harris T.S."/>
            <person name="Hyman B.C."/>
        </authorList>
    </citation>
    <scope>NUCLEOTIDE SEQUENCE</scope>
</reference>
<feature type="transmembrane region" description="Helical" evidence="1">
    <location>
        <begin position="227"/>
        <end position="248"/>
    </location>
</feature>
<dbReference type="CTD" id="4536"/>
<dbReference type="EMBL" id="EF154459">
    <property type="protein sequence ID" value="ABL11582.1"/>
    <property type="molecule type" value="Genomic_DNA"/>
</dbReference>
<keyword evidence="1" id="KW-0472">Membrane</keyword>
<keyword evidence="1" id="KW-0812">Transmembrane</keyword>
<reference evidence="2" key="1">
    <citation type="journal article" date="1993" name="Genetics">
        <title>Molecular characterization of lengthy mitochondrial DNA duplications from the parasitic nematode Romanomermis culicivorax.</title>
        <authorList>
            <person name="Azevedo J.L."/>
            <person name="Hyman B.C."/>
        </authorList>
    </citation>
    <scope>NUCLEOTIDE SEQUENCE</scope>
</reference>